<comment type="caution">
    <text evidence="1">The sequence shown here is derived from an EMBL/GenBank/DDBJ whole genome shotgun (WGS) entry which is preliminary data.</text>
</comment>
<keyword evidence="2" id="KW-1185">Reference proteome</keyword>
<gene>
    <name evidence="1" type="ORF">Q5H91_06885</name>
</gene>
<evidence type="ECO:0000313" key="1">
    <source>
        <dbReference type="EMBL" id="MDP1026931.1"/>
    </source>
</evidence>
<organism evidence="1 2">
    <name type="scientific">Sphingomonas aurea</name>
    <dbReference type="NCBI Taxonomy" id="3063994"/>
    <lineage>
        <taxon>Bacteria</taxon>
        <taxon>Pseudomonadati</taxon>
        <taxon>Pseudomonadota</taxon>
        <taxon>Alphaproteobacteria</taxon>
        <taxon>Sphingomonadales</taxon>
        <taxon>Sphingomonadaceae</taxon>
        <taxon>Sphingomonas</taxon>
    </lineage>
</organism>
<sequence length="88" mass="9434">MDISRTPIAERIARVLAAERISANGGGDAESASAQVDGAWKDHLPEAIAVLRTLREPDERMAAVGDVAVWERMVRAAIEASLPPKVVM</sequence>
<name>A0ABT9EJ08_9SPHN</name>
<protein>
    <submittedName>
        <fullName evidence="1">Uncharacterized protein</fullName>
    </submittedName>
</protein>
<accession>A0ABT9EJ08</accession>
<dbReference type="EMBL" id="JAUUDS010000002">
    <property type="protein sequence ID" value="MDP1026931.1"/>
    <property type="molecule type" value="Genomic_DNA"/>
</dbReference>
<dbReference type="RefSeq" id="WP_305172561.1">
    <property type="nucleotide sequence ID" value="NZ_JAUUDS010000002.1"/>
</dbReference>
<reference evidence="1 2" key="1">
    <citation type="submission" date="2023-07" db="EMBL/GenBank/DDBJ databases">
        <authorList>
            <person name="Kim M.K."/>
        </authorList>
    </citation>
    <scope>NUCLEOTIDE SEQUENCE [LARGE SCALE GENOMIC DNA]</scope>
    <source>
        <strain evidence="1 2">KR1UV-12</strain>
    </source>
</reference>
<evidence type="ECO:0000313" key="2">
    <source>
        <dbReference type="Proteomes" id="UP001230685"/>
    </source>
</evidence>
<proteinExistence type="predicted"/>
<dbReference type="Proteomes" id="UP001230685">
    <property type="component" value="Unassembled WGS sequence"/>
</dbReference>